<comment type="subcellular location">
    <subcellularLocation>
        <location evidence="1 4">Bacterial flagellum basal body</location>
    </subcellularLocation>
</comment>
<gene>
    <name evidence="7" type="primary">flgE1</name>
    <name evidence="7" type="ORF">BGL_1c13810</name>
</gene>
<dbReference type="InterPro" id="IPR019776">
    <property type="entry name" value="Flagellar_basal_body_rod_CS"/>
</dbReference>
<dbReference type="PANTHER" id="PTHR30435:SF1">
    <property type="entry name" value="FLAGELLAR HOOK PROTEIN FLGE"/>
    <property type="match status" value="1"/>
</dbReference>
<dbReference type="RefSeq" id="WP_042624532.1">
    <property type="nucleotide sequence ID" value="NZ_BSTO01000026.1"/>
</dbReference>
<evidence type="ECO:0000259" key="5">
    <source>
        <dbReference type="Pfam" id="PF00460"/>
    </source>
</evidence>
<sequence length="397" mass="41109">MLDSIYIAMSGLSAYSRGLQTISNNVANLNTAGFKSSTPQFADLYYGQRYAPGSPGNPNVSYAGSGVEYGYASLNFAQGDTHASDGQLDLAIQGDGFLTVLDGQVARYQRTGQFAVEPDGSIRDKANGLQLAMLTPGGGVTGLSIAGRQLSPPKATTTVKFTDNLSSGATSASIPSIDVYDANGGKHTLKVDLTPDSSVQAGRWKAVVTDENGATVQTDFLQFNGGVPDPAHDRIDVTLSPANGPLLTVSLDFSSGVTNFSAGTTSTLRVDTKDGYGTGTLSSLSVDDSGQLVIQYSNGQSDKLGTIALASFSDPQQLIQLGKGLFDASHAAPAAYRASSGAGVGKLLSGATEASNVDLSTEFGELILIQRGFQASSQVISTANDMLMQLLQMRGQG</sequence>
<dbReference type="InterPro" id="IPR010930">
    <property type="entry name" value="Flg_bb/hook_C_dom"/>
</dbReference>
<protein>
    <recommendedName>
        <fullName evidence="4">Flagellar hook protein FlgE</fullName>
    </recommendedName>
</protein>
<dbReference type="KEGG" id="bgp:BGL_1c13810"/>
<dbReference type="GO" id="GO:0009425">
    <property type="term" value="C:bacterial-type flagellum basal body"/>
    <property type="evidence" value="ECO:0007669"/>
    <property type="project" value="UniProtKB-SubCell"/>
</dbReference>
<proteinExistence type="inferred from homology"/>
<dbReference type="Pfam" id="PF06429">
    <property type="entry name" value="Flg_bbr_C"/>
    <property type="match status" value="1"/>
</dbReference>
<dbReference type="AlphaFoldDB" id="A0A0B6RKT4"/>
<dbReference type="GO" id="GO:0071978">
    <property type="term" value="P:bacterial-type flagellum-dependent swarming motility"/>
    <property type="evidence" value="ECO:0007669"/>
    <property type="project" value="TreeGrafter"/>
</dbReference>
<dbReference type="InterPro" id="IPR020013">
    <property type="entry name" value="Flagellar_FlgE/F/G"/>
</dbReference>
<keyword evidence="7" id="KW-0966">Cell projection</keyword>
<name>A0A0B6RKT4_BURPL</name>
<evidence type="ECO:0000313" key="7">
    <source>
        <dbReference type="EMBL" id="AJK45897.1"/>
    </source>
</evidence>
<dbReference type="InterPro" id="IPR001444">
    <property type="entry name" value="Flag_bb_rod_N"/>
</dbReference>
<dbReference type="SUPFAM" id="SSF117143">
    <property type="entry name" value="Flagellar hook protein flgE"/>
    <property type="match status" value="1"/>
</dbReference>
<dbReference type="PROSITE" id="PS00588">
    <property type="entry name" value="FLAGELLA_BB_ROD"/>
    <property type="match status" value="1"/>
</dbReference>
<dbReference type="OrthoDB" id="8578401at2"/>
<evidence type="ECO:0000259" key="6">
    <source>
        <dbReference type="Pfam" id="PF06429"/>
    </source>
</evidence>
<evidence type="ECO:0000313" key="8">
    <source>
        <dbReference type="Proteomes" id="UP000031838"/>
    </source>
</evidence>
<keyword evidence="8" id="KW-1185">Reference proteome</keyword>
<organism evidence="7 8">
    <name type="scientific">Burkholderia plantarii</name>
    <dbReference type="NCBI Taxonomy" id="41899"/>
    <lineage>
        <taxon>Bacteria</taxon>
        <taxon>Pseudomonadati</taxon>
        <taxon>Pseudomonadota</taxon>
        <taxon>Betaproteobacteria</taxon>
        <taxon>Burkholderiales</taxon>
        <taxon>Burkholderiaceae</taxon>
        <taxon>Burkholderia</taxon>
    </lineage>
</organism>
<dbReference type="GO" id="GO:0009424">
    <property type="term" value="C:bacterial-type flagellum hook"/>
    <property type="evidence" value="ECO:0007669"/>
    <property type="project" value="TreeGrafter"/>
</dbReference>
<dbReference type="PANTHER" id="PTHR30435">
    <property type="entry name" value="FLAGELLAR PROTEIN"/>
    <property type="match status" value="1"/>
</dbReference>
<dbReference type="InterPro" id="IPR037925">
    <property type="entry name" value="FlgE/F/G-like"/>
</dbReference>
<dbReference type="EMBL" id="CP002580">
    <property type="protein sequence ID" value="AJK45897.1"/>
    <property type="molecule type" value="Genomic_DNA"/>
</dbReference>
<keyword evidence="7" id="KW-0969">Cilium</keyword>
<feature type="domain" description="Flagellar basal-body/hook protein C-terminal" evidence="6">
    <location>
        <begin position="349"/>
        <end position="393"/>
    </location>
</feature>
<keyword evidence="3 4" id="KW-0975">Bacterial flagellum</keyword>
<feature type="domain" description="Flagellar basal body rod protein N-terminal" evidence="5">
    <location>
        <begin position="5"/>
        <end position="35"/>
    </location>
</feature>
<evidence type="ECO:0000256" key="2">
    <source>
        <dbReference type="ARBA" id="ARBA00009677"/>
    </source>
</evidence>
<dbReference type="GO" id="GO:0005829">
    <property type="term" value="C:cytosol"/>
    <property type="evidence" value="ECO:0007669"/>
    <property type="project" value="TreeGrafter"/>
</dbReference>
<accession>A0A0B6RKT4</accession>
<reference evidence="7 8" key="2">
    <citation type="journal article" date="2016" name="Appl. Microbiol. Biotechnol.">
        <title>Mutations improving production and secretion of extracellular lipase by Burkholderia glumae PG1.</title>
        <authorList>
            <person name="Knapp A."/>
            <person name="Voget S."/>
            <person name="Gao R."/>
            <person name="Zaburannyi N."/>
            <person name="Krysciak D."/>
            <person name="Breuer M."/>
            <person name="Hauer B."/>
            <person name="Streit W.R."/>
            <person name="Muller R."/>
            <person name="Daniel R."/>
            <person name="Jaeger K.E."/>
        </authorList>
    </citation>
    <scope>NUCLEOTIDE SEQUENCE [LARGE SCALE GENOMIC DNA]</scope>
    <source>
        <strain evidence="7 8">PG1</strain>
    </source>
</reference>
<dbReference type="HOGENOM" id="CLU_013687_2_4_4"/>
<dbReference type="Pfam" id="PF00460">
    <property type="entry name" value="Flg_bb_rod"/>
    <property type="match status" value="1"/>
</dbReference>
<reference evidence="8" key="1">
    <citation type="submission" date="2011-03" db="EMBL/GenBank/DDBJ databases">
        <authorList>
            <person name="Voget S."/>
            <person name="Streit W.R."/>
            <person name="Jaeger K.E."/>
            <person name="Daniel R."/>
        </authorList>
    </citation>
    <scope>NUCLEOTIDE SEQUENCE [LARGE SCALE GENOMIC DNA]</scope>
    <source>
        <strain evidence="8">PG1</strain>
    </source>
</reference>
<dbReference type="NCBIfam" id="TIGR03506">
    <property type="entry name" value="FlgEFG_subfam"/>
    <property type="match status" value="1"/>
</dbReference>
<comment type="similarity">
    <text evidence="2 4">Belongs to the flagella basal body rod proteins family.</text>
</comment>
<dbReference type="Proteomes" id="UP000031838">
    <property type="component" value="Chromosome 1"/>
</dbReference>
<keyword evidence="7" id="KW-0282">Flagellum</keyword>
<evidence type="ECO:0000256" key="1">
    <source>
        <dbReference type="ARBA" id="ARBA00004117"/>
    </source>
</evidence>
<dbReference type="Gene3D" id="2.60.98.20">
    <property type="entry name" value="Flagellar hook protein FlgE"/>
    <property type="match status" value="1"/>
</dbReference>
<comment type="function">
    <text evidence="4">A flexible structure which links the flagellar filament to the drive apparatus in the basal body.</text>
</comment>
<evidence type="ECO:0000256" key="3">
    <source>
        <dbReference type="ARBA" id="ARBA00023143"/>
    </source>
</evidence>
<evidence type="ECO:0000256" key="4">
    <source>
        <dbReference type="RuleBase" id="RU362116"/>
    </source>
</evidence>
<dbReference type="InterPro" id="IPR037058">
    <property type="entry name" value="Falgellar_hook_FlgE_sf"/>
</dbReference>
<dbReference type="KEGG" id="bpla:bpln_1g13400"/>